<evidence type="ECO:0008006" key="4">
    <source>
        <dbReference type="Google" id="ProtNLM"/>
    </source>
</evidence>
<accession>A0A395RT81</accession>
<name>A0A395RT81_9HYPO</name>
<organism evidence="2 3">
    <name type="scientific">Fusarium longipes</name>
    <dbReference type="NCBI Taxonomy" id="694270"/>
    <lineage>
        <taxon>Eukaryota</taxon>
        <taxon>Fungi</taxon>
        <taxon>Dikarya</taxon>
        <taxon>Ascomycota</taxon>
        <taxon>Pezizomycotina</taxon>
        <taxon>Sordariomycetes</taxon>
        <taxon>Hypocreomycetidae</taxon>
        <taxon>Hypocreales</taxon>
        <taxon>Nectriaceae</taxon>
        <taxon>Fusarium</taxon>
    </lineage>
</organism>
<keyword evidence="3" id="KW-1185">Reference proteome</keyword>
<dbReference type="OrthoDB" id="4316405at2759"/>
<evidence type="ECO:0000313" key="2">
    <source>
        <dbReference type="EMBL" id="RGP63234.1"/>
    </source>
</evidence>
<feature type="signal peptide" evidence="1">
    <location>
        <begin position="1"/>
        <end position="23"/>
    </location>
</feature>
<reference evidence="2 3" key="1">
    <citation type="journal article" date="2018" name="PLoS Pathog.">
        <title>Evolution of structural diversity of trichothecenes, a family of toxins produced by plant pathogenic and entomopathogenic fungi.</title>
        <authorList>
            <person name="Proctor R.H."/>
            <person name="McCormick S.P."/>
            <person name="Kim H.S."/>
            <person name="Cardoza R.E."/>
            <person name="Stanley A.M."/>
            <person name="Lindo L."/>
            <person name="Kelly A."/>
            <person name="Brown D.W."/>
            <person name="Lee T."/>
            <person name="Vaughan M.M."/>
            <person name="Alexander N.J."/>
            <person name="Busman M."/>
            <person name="Gutierrez S."/>
        </authorList>
    </citation>
    <scope>NUCLEOTIDE SEQUENCE [LARGE SCALE GENOMIC DNA]</scope>
    <source>
        <strain evidence="2 3">NRRL 20695</strain>
    </source>
</reference>
<sequence length="332" mass="37424">MRYHAAWASLVWLLLSLVQVAHSAQGDNILSHARERIWLWEMYSFFCDIEGAENQKMFMVQNKDNKWDTRKHFSLSNTKDGKLTYAEFQADLMKKLNTFDVDKTVVAPGAEGNNKPTVAEAVDKLKSKGWAMPLDVEQATSGKSKDYNDLIGRVNAKFQEYYNTPTDDDTLKRKLIETNMRTESLSKDIVALRQQEADEWVLRQMTRDVDSPNASRKAYGLGLSRDDLVITTVTSEVDGATKWEKVDFAATFRDMSDEESEAFNRKLVAAGITDGKFGLVSWADNLGNQVFAGFGPGYSDQNESHFQVSQTWKNTHTSAVRRLGGLSASCSR</sequence>
<dbReference type="AlphaFoldDB" id="A0A395RT81"/>
<proteinExistence type="predicted"/>
<dbReference type="Proteomes" id="UP000266234">
    <property type="component" value="Unassembled WGS sequence"/>
</dbReference>
<comment type="caution">
    <text evidence="2">The sequence shown here is derived from an EMBL/GenBank/DDBJ whole genome shotgun (WGS) entry which is preliminary data.</text>
</comment>
<keyword evidence="1" id="KW-0732">Signal</keyword>
<evidence type="ECO:0000313" key="3">
    <source>
        <dbReference type="Proteomes" id="UP000266234"/>
    </source>
</evidence>
<protein>
    <recommendedName>
        <fullName evidence="4">EF-hand domain-containing protein</fullName>
    </recommendedName>
</protein>
<evidence type="ECO:0000256" key="1">
    <source>
        <dbReference type="SAM" id="SignalP"/>
    </source>
</evidence>
<feature type="chain" id="PRO_5017210587" description="EF-hand domain-containing protein" evidence="1">
    <location>
        <begin position="24"/>
        <end position="332"/>
    </location>
</feature>
<dbReference type="EMBL" id="PXOG01000275">
    <property type="protein sequence ID" value="RGP63234.1"/>
    <property type="molecule type" value="Genomic_DNA"/>
</dbReference>
<gene>
    <name evidence="2" type="ORF">FLONG3_9990</name>
</gene>